<dbReference type="InterPro" id="IPR055781">
    <property type="entry name" value="DUF7357"/>
</dbReference>
<organism evidence="3 4">
    <name type="scientific">Lophiotrema nucula</name>
    <dbReference type="NCBI Taxonomy" id="690887"/>
    <lineage>
        <taxon>Eukaryota</taxon>
        <taxon>Fungi</taxon>
        <taxon>Dikarya</taxon>
        <taxon>Ascomycota</taxon>
        <taxon>Pezizomycotina</taxon>
        <taxon>Dothideomycetes</taxon>
        <taxon>Pleosporomycetidae</taxon>
        <taxon>Pleosporales</taxon>
        <taxon>Lophiotremataceae</taxon>
        <taxon>Lophiotrema</taxon>
    </lineage>
</organism>
<dbReference type="EMBL" id="ML977332">
    <property type="protein sequence ID" value="KAF2111979.1"/>
    <property type="molecule type" value="Genomic_DNA"/>
</dbReference>
<dbReference type="AlphaFoldDB" id="A0A6A5YXS1"/>
<feature type="compositionally biased region" description="Low complexity" evidence="1">
    <location>
        <begin position="257"/>
        <end position="270"/>
    </location>
</feature>
<gene>
    <name evidence="3" type="ORF">BDV96DRAFT_614359</name>
</gene>
<feature type="region of interest" description="Disordered" evidence="1">
    <location>
        <begin position="479"/>
        <end position="520"/>
    </location>
</feature>
<protein>
    <recommendedName>
        <fullName evidence="2">DUF7357 domain-containing protein</fullName>
    </recommendedName>
</protein>
<evidence type="ECO:0000259" key="2">
    <source>
        <dbReference type="Pfam" id="PF24054"/>
    </source>
</evidence>
<feature type="domain" description="DUF7357" evidence="2">
    <location>
        <begin position="1"/>
        <end position="132"/>
    </location>
</feature>
<reference evidence="3" key="1">
    <citation type="journal article" date="2020" name="Stud. Mycol.">
        <title>101 Dothideomycetes genomes: a test case for predicting lifestyles and emergence of pathogens.</title>
        <authorList>
            <person name="Haridas S."/>
            <person name="Albert R."/>
            <person name="Binder M."/>
            <person name="Bloem J."/>
            <person name="Labutti K."/>
            <person name="Salamov A."/>
            <person name="Andreopoulos B."/>
            <person name="Baker S."/>
            <person name="Barry K."/>
            <person name="Bills G."/>
            <person name="Bluhm B."/>
            <person name="Cannon C."/>
            <person name="Castanera R."/>
            <person name="Culley D."/>
            <person name="Daum C."/>
            <person name="Ezra D."/>
            <person name="Gonzalez J."/>
            <person name="Henrissat B."/>
            <person name="Kuo A."/>
            <person name="Liang C."/>
            <person name="Lipzen A."/>
            <person name="Lutzoni F."/>
            <person name="Magnuson J."/>
            <person name="Mondo S."/>
            <person name="Nolan M."/>
            <person name="Ohm R."/>
            <person name="Pangilinan J."/>
            <person name="Park H.-J."/>
            <person name="Ramirez L."/>
            <person name="Alfaro M."/>
            <person name="Sun H."/>
            <person name="Tritt A."/>
            <person name="Yoshinaga Y."/>
            <person name="Zwiers L.-H."/>
            <person name="Turgeon B."/>
            <person name="Goodwin S."/>
            <person name="Spatafora J."/>
            <person name="Crous P."/>
            <person name="Grigoriev I."/>
        </authorList>
    </citation>
    <scope>NUCLEOTIDE SEQUENCE</scope>
    <source>
        <strain evidence="3">CBS 627.86</strain>
    </source>
</reference>
<dbReference type="Pfam" id="PF24054">
    <property type="entry name" value="DUF7357"/>
    <property type="match status" value="1"/>
</dbReference>
<evidence type="ECO:0000313" key="4">
    <source>
        <dbReference type="Proteomes" id="UP000799770"/>
    </source>
</evidence>
<feature type="compositionally biased region" description="Basic and acidic residues" evidence="1">
    <location>
        <begin position="481"/>
        <end position="497"/>
    </location>
</feature>
<sequence>MRLRLCVQRNGLPPTNVVWSVPDINSPQAYTIARLLEDVNQILPIEAEEWGYEDYIVEVGGYECLHFAPVFQALKEDDLVSIRPLLTAEVRARTLSGRYQISDGGQHLVDGIPFGRPYLRNPSRPSVSIPSRKRKRALEDDTALGLEDAEKPQLITANGEEGTLNGGISDAEAGGDAPHETRRRSGTKRVRFEHAPKQILGVSELDDDLDEEDDGDFEPGGSEDSDASMENASNDDSDTSDESSVVSDTSSEDTDSSSDTSSESDSGSSVPEEPIGRQPVAPNKGKSGTQNRNKRRKLSLKLRNLQKLEILPSNARRPEFEEWEGQDESAKEQQLAQAQLRLEEKKRKSALEEPRTGRTAAESDAQNLENAKQILLSKYGQEDSEEAKATTPAELPEKLVTPAPAQEPPRKRLRPNISAITRIIGHQARPLKKPAAVKPEPAPVEEVPVDPIYWKSKVTVSAFECWFEDVELSAPPFPFKQHWDPASREMRERDKAKQNKKRKKASNELPAVPPPEDELVQLDYGDDTGALMRDNIDHEAAVDAQLIQEVHAAAKIDLPPLPDSVDLLPPLTKDDLKVGTIVAFKVMEFAPGTMMPAISNFKTAIIEKLDESGEVGFRLAERDVHRKEKKYDSKGNRIYDAADAFQMEDSDEDGSDKLEWKEFDDLLEARLLQPDMPA</sequence>
<feature type="compositionally biased region" description="Acidic residues" evidence="1">
    <location>
        <begin position="204"/>
        <end position="241"/>
    </location>
</feature>
<dbReference type="Proteomes" id="UP000799770">
    <property type="component" value="Unassembled WGS sequence"/>
</dbReference>
<dbReference type="InterPro" id="IPR018247">
    <property type="entry name" value="EF_Hand_1_Ca_BS"/>
</dbReference>
<proteinExistence type="predicted"/>
<evidence type="ECO:0000313" key="3">
    <source>
        <dbReference type="EMBL" id="KAF2111979.1"/>
    </source>
</evidence>
<dbReference type="PROSITE" id="PS00018">
    <property type="entry name" value="EF_HAND_1"/>
    <property type="match status" value="1"/>
</dbReference>
<feature type="compositionally biased region" description="Basic and acidic residues" evidence="1">
    <location>
        <begin position="341"/>
        <end position="356"/>
    </location>
</feature>
<feature type="region of interest" description="Disordered" evidence="1">
    <location>
        <begin position="114"/>
        <end position="413"/>
    </location>
</feature>
<dbReference type="OrthoDB" id="5368821at2759"/>
<keyword evidence="4" id="KW-1185">Reference proteome</keyword>
<name>A0A6A5YXS1_9PLEO</name>
<accession>A0A6A5YXS1</accession>
<evidence type="ECO:0000256" key="1">
    <source>
        <dbReference type="SAM" id="MobiDB-lite"/>
    </source>
</evidence>